<accession>W0EBY5</accession>
<evidence type="ECO:0000313" key="4">
    <source>
        <dbReference type="EMBL" id="AHF06689.1"/>
    </source>
</evidence>
<feature type="active site" evidence="1">
    <location>
        <position position="42"/>
    </location>
</feature>
<dbReference type="InterPro" id="IPR054485">
    <property type="entry name" value="FlK-like_dom"/>
</dbReference>
<dbReference type="Proteomes" id="UP000010847">
    <property type="component" value="Chromosome"/>
</dbReference>
<dbReference type="HOGENOM" id="CLU_119426_0_1_9"/>
<feature type="binding site" evidence="2">
    <location>
        <position position="59"/>
    </location>
    <ligand>
        <name>substrate</name>
    </ligand>
</feature>
<dbReference type="InterPro" id="IPR025540">
    <property type="entry name" value="FlK"/>
</dbReference>
<feature type="binding site" evidence="2">
    <location>
        <position position="59"/>
    </location>
    <ligand>
        <name>CoA</name>
        <dbReference type="ChEBI" id="CHEBI:57287"/>
    </ligand>
</feature>
<sequence length="132" mass="14407">MDLKVGLKGRAENVVYEANTAKSMRSGSLDVFATPALVALMEAAAVNALQFEAGESSVGTALEIIHSAATPIGMKVWAEAVLVEVDRRRLVFEIDAYDEVEKIGSGRHERFIIQEDRFLSKANQKSGNLKNQ</sequence>
<dbReference type="Gene3D" id="3.10.129.10">
    <property type="entry name" value="Hotdog Thioesterase"/>
    <property type="match status" value="1"/>
</dbReference>
<feature type="active site" evidence="1">
    <location>
        <position position="34"/>
    </location>
</feature>
<keyword evidence="5" id="KW-1185">Reference proteome</keyword>
<dbReference type="AlphaFoldDB" id="W0EBY5"/>
<dbReference type="eggNOG" id="COG5496">
    <property type="taxonomic scope" value="Bacteria"/>
</dbReference>
<dbReference type="PANTHER" id="PTHR36934">
    <property type="entry name" value="BLR0278 PROTEIN"/>
    <property type="match status" value="1"/>
</dbReference>
<evidence type="ECO:0000259" key="3">
    <source>
        <dbReference type="Pfam" id="PF22636"/>
    </source>
</evidence>
<dbReference type="KEGG" id="dmt:DESME_06180"/>
<evidence type="ECO:0000256" key="1">
    <source>
        <dbReference type="PIRSR" id="PIRSR014972-1"/>
    </source>
</evidence>
<feature type="binding site" evidence="2">
    <location>
        <position position="110"/>
    </location>
    <ligand>
        <name>substrate</name>
    </ligand>
</feature>
<organism evidence="4 5">
    <name type="scientific">Desulfitobacterium metallireducens DSM 15288</name>
    <dbReference type="NCBI Taxonomy" id="871968"/>
    <lineage>
        <taxon>Bacteria</taxon>
        <taxon>Bacillati</taxon>
        <taxon>Bacillota</taxon>
        <taxon>Clostridia</taxon>
        <taxon>Eubacteriales</taxon>
        <taxon>Desulfitobacteriaceae</taxon>
        <taxon>Desulfitobacterium</taxon>
    </lineage>
</organism>
<dbReference type="STRING" id="871968.DESME_06180"/>
<protein>
    <submittedName>
        <fullName evidence="4">Thioesterase</fullName>
    </submittedName>
</protein>
<feature type="domain" description="Fluoroacetyl-CoA-specific thioesterase-like" evidence="3">
    <location>
        <begin position="15"/>
        <end position="115"/>
    </location>
</feature>
<dbReference type="SUPFAM" id="SSF54637">
    <property type="entry name" value="Thioesterase/thiol ester dehydrase-isomerase"/>
    <property type="match status" value="1"/>
</dbReference>
<evidence type="ECO:0000256" key="2">
    <source>
        <dbReference type="PIRSR" id="PIRSR014972-2"/>
    </source>
</evidence>
<proteinExistence type="predicted"/>
<dbReference type="PIRSF" id="PIRSF014972">
    <property type="entry name" value="FlK"/>
    <property type="match status" value="1"/>
</dbReference>
<evidence type="ECO:0000313" key="5">
    <source>
        <dbReference type="Proteomes" id="UP000010847"/>
    </source>
</evidence>
<dbReference type="Pfam" id="PF22636">
    <property type="entry name" value="FlK"/>
    <property type="match status" value="1"/>
</dbReference>
<feature type="active site" evidence="1">
    <location>
        <position position="66"/>
    </location>
</feature>
<name>W0EBY5_9FIRM</name>
<reference evidence="4 5" key="1">
    <citation type="submission" date="2013-12" db="EMBL/GenBank/DDBJ databases">
        <authorList>
            <consortium name="DOE Joint Genome Institute"/>
            <person name="Smidt H."/>
            <person name="Huntemann M."/>
            <person name="Han J."/>
            <person name="Chen A."/>
            <person name="Kyrpides N."/>
            <person name="Mavromatis K."/>
            <person name="Markowitz V."/>
            <person name="Palaniappan K."/>
            <person name="Ivanova N."/>
            <person name="Schaumberg A."/>
            <person name="Pati A."/>
            <person name="Liolios K."/>
            <person name="Nordberg H.P."/>
            <person name="Cantor M.N."/>
            <person name="Hua S.X."/>
            <person name="Woyke T."/>
        </authorList>
    </citation>
    <scope>NUCLEOTIDE SEQUENCE [LARGE SCALE GENOMIC DNA]</scope>
    <source>
        <strain evidence="5">DSM 15288</strain>
    </source>
</reference>
<gene>
    <name evidence="4" type="ORF">DESME_06180</name>
</gene>
<dbReference type="PANTHER" id="PTHR36934:SF1">
    <property type="entry name" value="THIOESTERASE DOMAIN-CONTAINING PROTEIN"/>
    <property type="match status" value="1"/>
</dbReference>
<dbReference type="InterPro" id="IPR029069">
    <property type="entry name" value="HotDog_dom_sf"/>
</dbReference>
<dbReference type="EMBL" id="CP007032">
    <property type="protein sequence ID" value="AHF06689.1"/>
    <property type="molecule type" value="Genomic_DNA"/>
</dbReference>